<proteinExistence type="predicted"/>
<dbReference type="PROSITE" id="PS51186">
    <property type="entry name" value="GNAT"/>
    <property type="match status" value="1"/>
</dbReference>
<evidence type="ECO:0000256" key="2">
    <source>
        <dbReference type="ARBA" id="ARBA00023315"/>
    </source>
</evidence>
<dbReference type="Gene3D" id="3.40.630.30">
    <property type="match status" value="1"/>
</dbReference>
<dbReference type="GO" id="GO:0016747">
    <property type="term" value="F:acyltransferase activity, transferring groups other than amino-acyl groups"/>
    <property type="evidence" value="ECO:0007669"/>
    <property type="project" value="InterPro"/>
</dbReference>
<evidence type="ECO:0000313" key="5">
    <source>
        <dbReference type="Proteomes" id="UP000310636"/>
    </source>
</evidence>
<evidence type="ECO:0000259" key="3">
    <source>
        <dbReference type="PROSITE" id="PS51186"/>
    </source>
</evidence>
<dbReference type="EMBL" id="SSOB01000003">
    <property type="protein sequence ID" value="THF83890.1"/>
    <property type="molecule type" value="Genomic_DNA"/>
</dbReference>
<dbReference type="PANTHER" id="PTHR43877:SF2">
    <property type="entry name" value="AMINOALKYLPHOSPHONATE N-ACETYLTRANSFERASE-RELATED"/>
    <property type="match status" value="1"/>
</dbReference>
<sequence length="183" mass="20095">MPAELPAAADAGAAVLIRDAKEEDREALRSVLVAAYEQYAGDIPHRWEEYKESILASVDGGSPKARLVAERNGEIVGSALLFGSSEEAYGNPELNIRNPIVRLLAVSPAHRGQGIATAILRESARRAAEWGADTLHLHTSDVMAPAVRLYEYLGFERDHDKDVQQGDILVKSYKLHVREKVIQ</sequence>
<dbReference type="CDD" id="cd04301">
    <property type="entry name" value="NAT_SF"/>
    <property type="match status" value="1"/>
</dbReference>
<dbReference type="Proteomes" id="UP000310636">
    <property type="component" value="Unassembled WGS sequence"/>
</dbReference>
<organism evidence="4 5">
    <name type="scientific">Cohnella fermenti</name>
    <dbReference type="NCBI Taxonomy" id="2565925"/>
    <lineage>
        <taxon>Bacteria</taxon>
        <taxon>Bacillati</taxon>
        <taxon>Bacillota</taxon>
        <taxon>Bacilli</taxon>
        <taxon>Bacillales</taxon>
        <taxon>Paenibacillaceae</taxon>
        <taxon>Cohnella</taxon>
    </lineage>
</organism>
<dbReference type="PANTHER" id="PTHR43877">
    <property type="entry name" value="AMINOALKYLPHOSPHONATE N-ACETYLTRANSFERASE-RELATED-RELATED"/>
    <property type="match status" value="1"/>
</dbReference>
<protein>
    <submittedName>
        <fullName evidence="4">GNAT family N-acetyltransferase</fullName>
    </submittedName>
</protein>
<dbReference type="AlphaFoldDB" id="A0A4S4C963"/>
<reference evidence="4 5" key="1">
    <citation type="submission" date="2019-04" db="EMBL/GenBank/DDBJ databases">
        <title>Cohnella sp. nov. isolated from preserved vegetables.</title>
        <authorList>
            <person name="Lin S.-Y."/>
            <person name="Hung M.-H."/>
            <person name="Young C.-C."/>
        </authorList>
    </citation>
    <scope>NUCLEOTIDE SEQUENCE [LARGE SCALE GENOMIC DNA]</scope>
    <source>
        <strain evidence="4 5">CC-MHH1044</strain>
    </source>
</reference>
<comment type="caution">
    <text evidence="4">The sequence shown here is derived from an EMBL/GenBank/DDBJ whole genome shotgun (WGS) entry which is preliminary data.</text>
</comment>
<gene>
    <name evidence="4" type="ORF">E6C55_02995</name>
</gene>
<dbReference type="Pfam" id="PF00583">
    <property type="entry name" value="Acetyltransf_1"/>
    <property type="match status" value="1"/>
</dbReference>
<dbReference type="SUPFAM" id="SSF55729">
    <property type="entry name" value="Acyl-CoA N-acyltransferases (Nat)"/>
    <property type="match status" value="1"/>
</dbReference>
<keyword evidence="2" id="KW-0012">Acyltransferase</keyword>
<accession>A0A4S4C963</accession>
<dbReference type="InterPro" id="IPR050832">
    <property type="entry name" value="Bact_Acetyltransf"/>
</dbReference>
<dbReference type="InterPro" id="IPR016181">
    <property type="entry name" value="Acyl_CoA_acyltransferase"/>
</dbReference>
<evidence type="ECO:0000256" key="1">
    <source>
        <dbReference type="ARBA" id="ARBA00022679"/>
    </source>
</evidence>
<keyword evidence="1 4" id="KW-0808">Transferase</keyword>
<name>A0A4S4C963_9BACL</name>
<dbReference type="OrthoDB" id="9803233at2"/>
<feature type="domain" description="N-acetyltransferase" evidence="3">
    <location>
        <begin position="15"/>
        <end position="176"/>
    </location>
</feature>
<evidence type="ECO:0000313" key="4">
    <source>
        <dbReference type="EMBL" id="THF83890.1"/>
    </source>
</evidence>
<keyword evidence="5" id="KW-1185">Reference proteome</keyword>
<dbReference type="InterPro" id="IPR000182">
    <property type="entry name" value="GNAT_dom"/>
</dbReference>